<dbReference type="Pfam" id="PF02371">
    <property type="entry name" value="Transposase_20"/>
    <property type="match status" value="1"/>
</dbReference>
<dbReference type="EMBL" id="MAYW01000328">
    <property type="protein sequence ID" value="ODS29927.1"/>
    <property type="molecule type" value="Genomic_DNA"/>
</dbReference>
<dbReference type="AlphaFoldDB" id="A0A1E3X2V1"/>
<feature type="domain" description="Transposase IS110-like N-terminal" evidence="2">
    <location>
        <begin position="24"/>
        <end position="148"/>
    </location>
</feature>
<dbReference type="GO" id="GO:0004803">
    <property type="term" value="F:transposase activity"/>
    <property type="evidence" value="ECO:0007669"/>
    <property type="project" value="InterPro"/>
</dbReference>
<evidence type="ECO:0000259" key="2">
    <source>
        <dbReference type="Pfam" id="PF01548"/>
    </source>
</evidence>
<name>A0A1E3X2V1_9BACT</name>
<protein>
    <submittedName>
        <fullName evidence="4">Transposase</fullName>
    </submittedName>
</protein>
<gene>
    <name evidence="4" type="ORF">SCARUB_04971</name>
</gene>
<evidence type="ECO:0000313" key="4">
    <source>
        <dbReference type="EMBL" id="ODS29927.1"/>
    </source>
</evidence>
<dbReference type="InterPro" id="IPR047650">
    <property type="entry name" value="Transpos_IS110"/>
</dbReference>
<comment type="caution">
    <text evidence="4">The sequence shown here is derived from an EMBL/GenBank/DDBJ whole genome shotgun (WGS) entry which is preliminary data.</text>
</comment>
<feature type="domain" description="Transposase IS116/IS110/IS902 C-terminal" evidence="3">
    <location>
        <begin position="260"/>
        <end position="340"/>
    </location>
</feature>
<accession>A0A1E3X2V1</accession>
<dbReference type="PANTHER" id="PTHR33055">
    <property type="entry name" value="TRANSPOSASE FOR INSERTION SEQUENCE ELEMENT IS1111A"/>
    <property type="match status" value="1"/>
</dbReference>
<reference evidence="4 5" key="1">
    <citation type="submission" date="2016-07" db="EMBL/GenBank/DDBJ databases">
        <title>Draft genome of Scalindua rubra, obtained from a brine-seawater interface in the Red Sea, sheds light on salt adaptation in anammox bacteria.</title>
        <authorList>
            <person name="Speth D.R."/>
            <person name="Lagkouvardos I."/>
            <person name="Wang Y."/>
            <person name="Qian P.-Y."/>
            <person name="Dutilh B.E."/>
            <person name="Jetten M.S."/>
        </authorList>
    </citation>
    <scope>NUCLEOTIDE SEQUENCE [LARGE SCALE GENOMIC DNA]</scope>
    <source>
        <strain evidence="4">BSI-1</strain>
    </source>
</reference>
<dbReference type="InterPro" id="IPR003346">
    <property type="entry name" value="Transposase_20"/>
</dbReference>
<dbReference type="Proteomes" id="UP000094056">
    <property type="component" value="Unassembled WGS sequence"/>
</dbReference>
<feature type="region of interest" description="Disordered" evidence="1">
    <location>
        <begin position="296"/>
        <end position="316"/>
    </location>
</feature>
<dbReference type="InterPro" id="IPR002525">
    <property type="entry name" value="Transp_IS110-like_N"/>
</dbReference>
<evidence type="ECO:0000256" key="1">
    <source>
        <dbReference type="SAM" id="MobiDB-lite"/>
    </source>
</evidence>
<organism evidence="4 5">
    <name type="scientific">Candidatus Scalindua rubra</name>
    <dbReference type="NCBI Taxonomy" id="1872076"/>
    <lineage>
        <taxon>Bacteria</taxon>
        <taxon>Pseudomonadati</taxon>
        <taxon>Planctomycetota</taxon>
        <taxon>Candidatus Brocadiia</taxon>
        <taxon>Candidatus Brocadiales</taxon>
        <taxon>Candidatus Scalinduaceae</taxon>
        <taxon>Candidatus Scalindua</taxon>
    </lineage>
</organism>
<evidence type="ECO:0000259" key="3">
    <source>
        <dbReference type="Pfam" id="PF02371"/>
    </source>
</evidence>
<dbReference type="NCBIfam" id="NF033542">
    <property type="entry name" value="transpos_IS110"/>
    <property type="match status" value="1"/>
</dbReference>
<dbReference type="GO" id="GO:0003677">
    <property type="term" value="F:DNA binding"/>
    <property type="evidence" value="ECO:0007669"/>
    <property type="project" value="InterPro"/>
</dbReference>
<sequence length="428" mass="49173">MADYFGSIFKEPFEFHSSQEGIQFLHNVISKVSDNHSSENILLAMEATGHYYKRPAAYIHQLGYDNLFVLNPVSTAQCRKAGLTWSKTDDIDLMAIGQALLSGYASIYRPETPFWEDLRELCRYRRFQVKHQTALKNKIHTVLDNLLPGITALEMFKDPHLWHPASLEFFSKYPSIESISRLSSHYIVKYFSRRGRRLSSENAHSFIRWTKQTFNQDFPANPTRAEILKSLLVELKQLSENISQVEVRLLGNLVQTPAVLLLSIDYIGPIRAGEFAGEITPFEQYPNSRTLIKGAGLDPTRNQSVDRESKNHQISKKGSKNLRYISINIGDALMKRNNYFISFANRLMERGKSKDCACVATATRFIRVAFHMIKNNKTFQPPNQQGISKNPLDKIRKFLIERHASDKIEEYVNLAKIYFDQSLPKEAD</sequence>
<evidence type="ECO:0000313" key="5">
    <source>
        <dbReference type="Proteomes" id="UP000094056"/>
    </source>
</evidence>
<dbReference type="PANTHER" id="PTHR33055:SF13">
    <property type="entry name" value="TRANSPOSASE"/>
    <property type="match status" value="1"/>
</dbReference>
<dbReference type="Pfam" id="PF01548">
    <property type="entry name" value="DEDD_Tnp_IS110"/>
    <property type="match status" value="1"/>
</dbReference>
<proteinExistence type="predicted"/>
<dbReference type="GO" id="GO:0006313">
    <property type="term" value="P:DNA transposition"/>
    <property type="evidence" value="ECO:0007669"/>
    <property type="project" value="InterPro"/>
</dbReference>